<sequence length="823" mass="88320">MVARPASPFRSANAAELSSDAKGRVDIKQYYSGGLAYKNIEPVPQSGFRQMGGTWRKGVWRKPLVDRAITSPSTAAGPHTGTQTIWTGTVAGTVAAVFVQNLAINAGTATFEMQAEIGGVWTKIAGPFAVASGTPETRLGAFAPGAQKVATGLRIRATFSTSATVTIGVVSAFFEDGTGHVPRFAELTTDDMDAFVCVVTAGIADFFTDAGYVGSARVAAVTAAMLPDLDFYTEGRTIGLFHGDLESERLFLATVGQLQDWRRSLWPYDILPTADLGGVYAKTDDKWEIYLNWLAPTDQVYIVVTVNGEQTPGVPVPDALGDPVNLSSGTPDWALFATNLQTALRALPTLNNGVTVTQANAASRSRRLVITFGGSLSGEEYQVSSLISNTSEASALATHSQIGETDYEAMFSNTRGWPGTISLVQDRMGYARAPAVTGAMAFSRTGEYFDLNIEAVSDAAARLDKLRSQTSETVLHLKESKYTLAFTDRGAYFANNRTIERNTPLNFVLASEIGAQPNCKPFDLEGEVHYVAINPQGLVNYAAGGNQLLSIIYDDVSTSYTATPVSLLASHLVTKLTRSARQRSRSDLDASKGWLMRSDGRLVAGQFIRNQEITGFCEWIAASNGLVREIIIDGKNRLWVAVERGAERSIELYDDLIYLHDAVAVVPDLAGVVTALPYVDGTVLYAVADGFDIGPFTVSGGSINLQDAYASAIVGRWQPPRFESMPQVYVTPGDDVIMRPGRIHTAHVNIVDTTSIAIGANGQPPQDVPLLQTSDPVDAPPPPKTKLITVGGLMGFMESPTLVITQTRPGKFRVRDYAIGAKL</sequence>
<evidence type="ECO:0000313" key="2">
    <source>
        <dbReference type="Proteomes" id="UP000539538"/>
    </source>
</evidence>
<reference evidence="1 2" key="1">
    <citation type="submission" date="2020-08" db="EMBL/GenBank/DDBJ databases">
        <title>Genomic Encyclopedia of Type Strains, Phase IV (KMG-IV): sequencing the most valuable type-strain genomes for metagenomic binning, comparative biology and taxonomic classification.</title>
        <authorList>
            <person name="Goeker M."/>
        </authorList>
    </citation>
    <scope>NUCLEOTIDE SEQUENCE [LARGE SCALE GENOMIC DNA]</scope>
    <source>
        <strain evidence="1 2">DSM 7050</strain>
    </source>
</reference>
<evidence type="ECO:0008006" key="3">
    <source>
        <dbReference type="Google" id="ProtNLM"/>
    </source>
</evidence>
<dbReference type="RefSeq" id="WP_183261036.1">
    <property type="nucleotide sequence ID" value="NZ_BAAAVZ010000008.1"/>
</dbReference>
<protein>
    <recommendedName>
        <fullName evidence="3">Tip attachment protein J domain-containing protein</fullName>
    </recommendedName>
</protein>
<dbReference type="Proteomes" id="UP000539538">
    <property type="component" value="Unassembled WGS sequence"/>
</dbReference>
<accession>A0ABR6KXI2</accession>
<proteinExistence type="predicted"/>
<organism evidence="1 2">
    <name type="scientific">Aminobacter niigataensis</name>
    <dbReference type="NCBI Taxonomy" id="83265"/>
    <lineage>
        <taxon>Bacteria</taxon>
        <taxon>Pseudomonadati</taxon>
        <taxon>Pseudomonadota</taxon>
        <taxon>Alphaproteobacteria</taxon>
        <taxon>Hyphomicrobiales</taxon>
        <taxon>Phyllobacteriaceae</taxon>
        <taxon>Aminobacter</taxon>
    </lineage>
</organism>
<gene>
    <name evidence="1" type="ORF">GGQ99_000963</name>
</gene>
<name>A0ABR6KXI2_9HYPH</name>
<keyword evidence="2" id="KW-1185">Reference proteome</keyword>
<comment type="caution">
    <text evidence="1">The sequence shown here is derived from an EMBL/GenBank/DDBJ whole genome shotgun (WGS) entry which is preliminary data.</text>
</comment>
<evidence type="ECO:0000313" key="1">
    <source>
        <dbReference type="EMBL" id="MBB4649241.1"/>
    </source>
</evidence>
<dbReference type="EMBL" id="JACHOT010000001">
    <property type="protein sequence ID" value="MBB4649241.1"/>
    <property type="molecule type" value="Genomic_DNA"/>
</dbReference>